<dbReference type="InterPro" id="IPR001789">
    <property type="entry name" value="Sig_transdc_resp-reg_receiver"/>
</dbReference>
<dbReference type="Gene3D" id="3.40.50.2300">
    <property type="match status" value="1"/>
</dbReference>
<organism evidence="4 5">
    <name type="scientific">Maribellus comscasis</name>
    <dbReference type="NCBI Taxonomy" id="2681766"/>
    <lineage>
        <taxon>Bacteria</taxon>
        <taxon>Pseudomonadati</taxon>
        <taxon>Bacteroidota</taxon>
        <taxon>Bacteroidia</taxon>
        <taxon>Marinilabiliales</taxon>
        <taxon>Prolixibacteraceae</taxon>
        <taxon>Maribellus</taxon>
    </lineage>
</organism>
<feature type="modified residue" description="4-aspartylphosphate" evidence="1">
    <location>
        <position position="55"/>
    </location>
</feature>
<dbReference type="Pfam" id="PF00072">
    <property type="entry name" value="Response_reg"/>
    <property type="match status" value="1"/>
</dbReference>
<dbReference type="PROSITE" id="PS50930">
    <property type="entry name" value="HTH_LYTTR"/>
    <property type="match status" value="1"/>
</dbReference>
<proteinExistence type="predicted"/>
<dbReference type="EMBL" id="CP046401">
    <property type="protein sequence ID" value="QGY43108.1"/>
    <property type="molecule type" value="Genomic_DNA"/>
</dbReference>
<gene>
    <name evidence="4" type="ORF">GM418_05370</name>
</gene>
<evidence type="ECO:0000259" key="2">
    <source>
        <dbReference type="PROSITE" id="PS50110"/>
    </source>
</evidence>
<name>A0A6I6JPX9_9BACT</name>
<dbReference type="InterPro" id="IPR011006">
    <property type="entry name" value="CheY-like_superfamily"/>
</dbReference>
<evidence type="ECO:0000313" key="4">
    <source>
        <dbReference type="EMBL" id="QGY43108.1"/>
    </source>
</evidence>
<dbReference type="SUPFAM" id="SSF52172">
    <property type="entry name" value="CheY-like"/>
    <property type="match status" value="1"/>
</dbReference>
<dbReference type="Pfam" id="PF04397">
    <property type="entry name" value="LytTR"/>
    <property type="match status" value="1"/>
</dbReference>
<sequence>MEIKALIIDDEPLAQNVIKQYAKKLPSLKIEGTCNDAICAHQALQEKEIDLIFLDINMPKLSGISFLRTLKDAPLVIFTTAYSEYALEGFELDAIDYLKKPFSFDRFCKSIFKAEELLQLKQEAASSHHIEKKDNNNFLFIKSNKKTIKVNYADIQYIEGLGDYIRIHLTDQKIVTNLSMKKIIELLPEKQFYRTHKSFIISLSKIDLVEGNMVVINKTKLPIGNSYRQEFLNYINTFLAE</sequence>
<keyword evidence="1" id="KW-0597">Phosphoprotein</keyword>
<keyword evidence="5" id="KW-1185">Reference proteome</keyword>
<protein>
    <submittedName>
        <fullName evidence="4">Response regulator</fullName>
    </submittedName>
</protein>
<evidence type="ECO:0000256" key="1">
    <source>
        <dbReference type="PROSITE-ProRule" id="PRU00169"/>
    </source>
</evidence>
<dbReference type="GO" id="GO:0003677">
    <property type="term" value="F:DNA binding"/>
    <property type="evidence" value="ECO:0007669"/>
    <property type="project" value="InterPro"/>
</dbReference>
<dbReference type="SMART" id="SM00850">
    <property type="entry name" value="LytTR"/>
    <property type="match status" value="1"/>
</dbReference>
<accession>A0A6I6JPX9</accession>
<reference evidence="4 5" key="1">
    <citation type="submission" date="2019-11" db="EMBL/GenBank/DDBJ databases">
        <authorList>
            <person name="Zheng R.K."/>
            <person name="Sun C.M."/>
        </authorList>
    </citation>
    <scope>NUCLEOTIDE SEQUENCE [LARGE SCALE GENOMIC DNA]</scope>
    <source>
        <strain evidence="4 5">WC007</strain>
    </source>
</reference>
<evidence type="ECO:0000313" key="5">
    <source>
        <dbReference type="Proteomes" id="UP000428260"/>
    </source>
</evidence>
<dbReference type="KEGG" id="mcos:GM418_05370"/>
<dbReference type="InterPro" id="IPR046947">
    <property type="entry name" value="LytR-like"/>
</dbReference>
<dbReference type="GO" id="GO:0000156">
    <property type="term" value="F:phosphorelay response regulator activity"/>
    <property type="evidence" value="ECO:0007669"/>
    <property type="project" value="InterPro"/>
</dbReference>
<feature type="domain" description="Response regulatory" evidence="2">
    <location>
        <begin position="4"/>
        <end position="115"/>
    </location>
</feature>
<dbReference type="SMART" id="SM00448">
    <property type="entry name" value="REC"/>
    <property type="match status" value="1"/>
</dbReference>
<evidence type="ECO:0000259" key="3">
    <source>
        <dbReference type="PROSITE" id="PS50930"/>
    </source>
</evidence>
<dbReference type="Gene3D" id="2.40.50.1020">
    <property type="entry name" value="LytTr DNA-binding domain"/>
    <property type="match status" value="1"/>
</dbReference>
<feature type="domain" description="HTH LytTR-type" evidence="3">
    <location>
        <begin position="139"/>
        <end position="210"/>
    </location>
</feature>
<dbReference type="PANTHER" id="PTHR37299:SF1">
    <property type="entry name" value="STAGE 0 SPORULATION PROTEIN A HOMOLOG"/>
    <property type="match status" value="1"/>
</dbReference>
<dbReference type="AlphaFoldDB" id="A0A6I6JPX9"/>
<dbReference type="RefSeq" id="WP_158863910.1">
    <property type="nucleotide sequence ID" value="NZ_CP046401.1"/>
</dbReference>
<dbReference type="PANTHER" id="PTHR37299">
    <property type="entry name" value="TRANSCRIPTIONAL REGULATOR-RELATED"/>
    <property type="match status" value="1"/>
</dbReference>
<dbReference type="PROSITE" id="PS50110">
    <property type="entry name" value="RESPONSE_REGULATORY"/>
    <property type="match status" value="1"/>
</dbReference>
<dbReference type="Proteomes" id="UP000428260">
    <property type="component" value="Chromosome"/>
</dbReference>
<dbReference type="InterPro" id="IPR007492">
    <property type="entry name" value="LytTR_DNA-bd_dom"/>
</dbReference>